<sequence length="347" mass="37692">MDLEGKVALVTGAATGIGLEYVKALLANGVKHVSILDIDETNGVKNVNELNEKYGAETAIFIHTDVTKKEDFEANFKKAVDTFKSLDIVINNAGILDDRRWELEIALNLNAVVRGTLLALQYMGRDQGGRGGVVANIASILGLAVVAGAPVYTATKHAVIGLSRSFGMPFHFDRTGVRVVTMCPGVTDTPLISEAEHRQLSNDWGKEIDNEIALLSKQKPFLHLVNTKFCIETLHSSLFCLRPNRAESARQLNAEYARYRVSGGLSADLSDDWTAPPRVNECMQLNTTRYRGDGSAQSERTVVPENVAAGMVHILSKGSSGSVWVSEGGQPVYEVIIPDRESIKAPN</sequence>
<dbReference type="PRINTS" id="PR00080">
    <property type="entry name" value="SDRFAMILY"/>
</dbReference>
<gene>
    <name evidence="4" type="ORF">TTEB3V08_LOCUS8900</name>
</gene>
<evidence type="ECO:0000256" key="3">
    <source>
        <dbReference type="RuleBase" id="RU000363"/>
    </source>
</evidence>
<name>A0A7R9NYL6_9NEOP</name>
<dbReference type="Pfam" id="PF00106">
    <property type="entry name" value="adh_short"/>
    <property type="match status" value="1"/>
</dbReference>
<dbReference type="GO" id="GO:0016616">
    <property type="term" value="F:oxidoreductase activity, acting on the CH-OH group of donors, NAD or NADP as acceptor"/>
    <property type="evidence" value="ECO:0007669"/>
    <property type="project" value="TreeGrafter"/>
</dbReference>
<evidence type="ECO:0000313" key="4">
    <source>
        <dbReference type="EMBL" id="CAD7460985.1"/>
    </source>
</evidence>
<proteinExistence type="inferred from homology"/>
<dbReference type="PANTHER" id="PTHR44229:SF8">
    <property type="entry name" value="ALCOHOL DEHYDROGENASE-RELATED"/>
    <property type="match status" value="1"/>
</dbReference>
<dbReference type="Gene3D" id="3.40.50.720">
    <property type="entry name" value="NAD(P)-binding Rossmann-like Domain"/>
    <property type="match status" value="1"/>
</dbReference>
<accession>A0A7R9NYL6</accession>
<dbReference type="PRINTS" id="PR00081">
    <property type="entry name" value="GDHRDH"/>
</dbReference>
<dbReference type="InterPro" id="IPR036291">
    <property type="entry name" value="NAD(P)-bd_dom_sf"/>
</dbReference>
<dbReference type="PROSITE" id="PS00061">
    <property type="entry name" value="ADH_SHORT"/>
    <property type="match status" value="1"/>
</dbReference>
<evidence type="ECO:0000256" key="2">
    <source>
        <dbReference type="ARBA" id="ARBA00023002"/>
    </source>
</evidence>
<evidence type="ECO:0008006" key="5">
    <source>
        <dbReference type="Google" id="ProtNLM"/>
    </source>
</evidence>
<dbReference type="EMBL" id="OE004229">
    <property type="protein sequence ID" value="CAD7460985.1"/>
    <property type="molecule type" value="Genomic_DNA"/>
</dbReference>
<dbReference type="AlphaFoldDB" id="A0A7R9NYL6"/>
<dbReference type="SUPFAM" id="SSF51735">
    <property type="entry name" value="NAD(P)-binding Rossmann-fold domains"/>
    <property type="match status" value="1"/>
</dbReference>
<reference evidence="4" key="1">
    <citation type="submission" date="2020-11" db="EMBL/GenBank/DDBJ databases">
        <authorList>
            <person name="Tran Van P."/>
        </authorList>
    </citation>
    <scope>NUCLEOTIDE SEQUENCE</scope>
</reference>
<dbReference type="InterPro" id="IPR002347">
    <property type="entry name" value="SDR_fam"/>
</dbReference>
<dbReference type="InterPro" id="IPR020904">
    <property type="entry name" value="Sc_DH/Rdtase_CS"/>
</dbReference>
<organism evidence="4">
    <name type="scientific">Timema tahoe</name>
    <dbReference type="NCBI Taxonomy" id="61484"/>
    <lineage>
        <taxon>Eukaryota</taxon>
        <taxon>Metazoa</taxon>
        <taxon>Ecdysozoa</taxon>
        <taxon>Arthropoda</taxon>
        <taxon>Hexapoda</taxon>
        <taxon>Insecta</taxon>
        <taxon>Pterygota</taxon>
        <taxon>Neoptera</taxon>
        <taxon>Polyneoptera</taxon>
        <taxon>Phasmatodea</taxon>
        <taxon>Timematodea</taxon>
        <taxon>Timematoidea</taxon>
        <taxon>Timematidae</taxon>
        <taxon>Timema</taxon>
    </lineage>
</organism>
<dbReference type="GO" id="GO:0005737">
    <property type="term" value="C:cytoplasm"/>
    <property type="evidence" value="ECO:0007669"/>
    <property type="project" value="TreeGrafter"/>
</dbReference>
<keyword evidence="2" id="KW-0560">Oxidoreductase</keyword>
<comment type="similarity">
    <text evidence="1 3">Belongs to the short-chain dehydrogenases/reductases (SDR) family.</text>
</comment>
<protein>
    <recommendedName>
        <fullName evidence="5">Alcohol dehydrogenase</fullName>
    </recommendedName>
</protein>
<evidence type="ECO:0000256" key="1">
    <source>
        <dbReference type="ARBA" id="ARBA00006484"/>
    </source>
</evidence>
<dbReference type="FunFam" id="3.40.50.720:FF:000149">
    <property type="entry name" value="15-hydroxyprostaglandin dehydrogenase [NAD(+)]"/>
    <property type="match status" value="1"/>
</dbReference>
<dbReference type="PANTHER" id="PTHR44229">
    <property type="entry name" value="15-HYDROXYPROSTAGLANDIN DEHYDROGENASE [NAD(+)]"/>
    <property type="match status" value="1"/>
</dbReference>